<dbReference type="Proteomes" id="UP001595701">
    <property type="component" value="Unassembled WGS sequence"/>
</dbReference>
<accession>A0ABV7SAW6</accession>
<dbReference type="EMBL" id="JBHRWR010000009">
    <property type="protein sequence ID" value="MFC3574068.1"/>
    <property type="molecule type" value="Genomic_DNA"/>
</dbReference>
<dbReference type="NCBIfam" id="NF004837">
    <property type="entry name" value="PRK06187.1"/>
    <property type="match status" value="1"/>
</dbReference>
<feature type="domain" description="AMP-binding enzyme C-terminal" evidence="2">
    <location>
        <begin position="412"/>
        <end position="487"/>
    </location>
</feature>
<dbReference type="PROSITE" id="PS00455">
    <property type="entry name" value="AMP_BINDING"/>
    <property type="match status" value="1"/>
</dbReference>
<reference evidence="4" key="1">
    <citation type="journal article" date="2019" name="Int. J. Syst. Evol. Microbiol.">
        <title>The Global Catalogue of Microorganisms (GCM) 10K type strain sequencing project: providing services to taxonomists for standard genome sequencing and annotation.</title>
        <authorList>
            <consortium name="The Broad Institute Genomics Platform"/>
            <consortium name="The Broad Institute Genome Sequencing Center for Infectious Disease"/>
            <person name="Wu L."/>
            <person name="Ma J."/>
        </authorList>
    </citation>
    <scope>NUCLEOTIDE SEQUENCE [LARGE SCALE GENOMIC DNA]</scope>
    <source>
        <strain evidence="4">CGMCC 4.7035</strain>
    </source>
</reference>
<evidence type="ECO:0000259" key="1">
    <source>
        <dbReference type="Pfam" id="PF00501"/>
    </source>
</evidence>
<name>A0ABV7SAW6_9ACTN</name>
<dbReference type="GO" id="GO:0016874">
    <property type="term" value="F:ligase activity"/>
    <property type="evidence" value="ECO:0007669"/>
    <property type="project" value="UniProtKB-KW"/>
</dbReference>
<evidence type="ECO:0000313" key="3">
    <source>
        <dbReference type="EMBL" id="MFC3574068.1"/>
    </source>
</evidence>
<dbReference type="InterPro" id="IPR042099">
    <property type="entry name" value="ANL_N_sf"/>
</dbReference>
<dbReference type="InterPro" id="IPR050237">
    <property type="entry name" value="ATP-dep_AMP-bd_enzyme"/>
</dbReference>
<organism evidence="3 4">
    <name type="scientific">Streptomyces yaanensis</name>
    <dbReference type="NCBI Taxonomy" id="1142239"/>
    <lineage>
        <taxon>Bacteria</taxon>
        <taxon>Bacillati</taxon>
        <taxon>Actinomycetota</taxon>
        <taxon>Actinomycetes</taxon>
        <taxon>Kitasatosporales</taxon>
        <taxon>Streptomycetaceae</taxon>
        <taxon>Streptomyces</taxon>
    </lineage>
</organism>
<dbReference type="Pfam" id="PF00501">
    <property type="entry name" value="AMP-binding"/>
    <property type="match status" value="1"/>
</dbReference>
<dbReference type="InterPro" id="IPR025110">
    <property type="entry name" value="AMP-bd_C"/>
</dbReference>
<dbReference type="Gene3D" id="3.30.300.30">
    <property type="match status" value="1"/>
</dbReference>
<comment type="caution">
    <text evidence="3">The sequence shown here is derived from an EMBL/GenBank/DDBJ whole genome shotgun (WGS) entry which is preliminary data.</text>
</comment>
<protein>
    <submittedName>
        <fullName evidence="3">Long-chain fatty acid--CoA ligase</fullName>
    </submittedName>
</protein>
<dbReference type="PANTHER" id="PTHR43767">
    <property type="entry name" value="LONG-CHAIN-FATTY-ACID--COA LIGASE"/>
    <property type="match status" value="1"/>
</dbReference>
<sequence length="508" mass="55028">MRNEGLGSWPARRARKTPHRTALIHGDRNITYAELYERTTRLAHALRTRGVRRGDRIAHLGPNHPAYLETLFAAGTLGAVFVPLNTRLAGPEIAYQLADSGAKALVYAPSHAGLVAGLPGSTDVRTYVEVGPEYEELLTAASDETIDQPVAPDDTCIIMYTSGTTGRPKGAMLTHGNLIWNAFNVLVDHDLVADERALVCAPLFHTAGLNMLTLPVLLKGGTCVLVEAFDPEATFDVIERHRITFMFGVPTMFDQVARHPRWARADLSSLRILTCGGSPVPTPLIAAYQERGLTFLQGYGMTEAAPGTLFLDAEHAVSKAGSAGVPHFFSDVRVVRPDLTPVDVGETGEVVVRGPHVMPGYWGLPEETAAVFADGWFRSGDAAQVDEDGYVYIVDRIKDMIISGGENIYPAEIEDQLLTHPDIVECAVIGVADDKWGEVPRAVVVPREGTTLDPDDVIASLAGRLAKYKIPKSVVIADELPRTASGKLLKARVRSRYGATDSQPRKTI</sequence>
<evidence type="ECO:0000313" key="4">
    <source>
        <dbReference type="Proteomes" id="UP001595701"/>
    </source>
</evidence>
<dbReference type="SUPFAM" id="SSF56801">
    <property type="entry name" value="Acetyl-CoA synthetase-like"/>
    <property type="match status" value="1"/>
</dbReference>
<gene>
    <name evidence="3" type="ORF">ACFOZ0_12440</name>
</gene>
<keyword evidence="3" id="KW-0436">Ligase</keyword>
<dbReference type="CDD" id="cd17631">
    <property type="entry name" value="FACL_FadD13-like"/>
    <property type="match status" value="1"/>
</dbReference>
<dbReference type="Pfam" id="PF13193">
    <property type="entry name" value="AMP-binding_C"/>
    <property type="match status" value="1"/>
</dbReference>
<dbReference type="RefSeq" id="WP_310770469.1">
    <property type="nucleotide sequence ID" value="NZ_JBHRWR010000009.1"/>
</dbReference>
<proteinExistence type="predicted"/>
<feature type="domain" description="AMP-dependent synthetase/ligase" evidence="1">
    <location>
        <begin position="12"/>
        <end position="362"/>
    </location>
</feature>
<dbReference type="InterPro" id="IPR045851">
    <property type="entry name" value="AMP-bd_C_sf"/>
</dbReference>
<dbReference type="InterPro" id="IPR020845">
    <property type="entry name" value="AMP-binding_CS"/>
</dbReference>
<keyword evidence="4" id="KW-1185">Reference proteome</keyword>
<evidence type="ECO:0000259" key="2">
    <source>
        <dbReference type="Pfam" id="PF13193"/>
    </source>
</evidence>
<dbReference type="Gene3D" id="3.40.50.12780">
    <property type="entry name" value="N-terminal domain of ligase-like"/>
    <property type="match status" value="1"/>
</dbReference>
<dbReference type="PANTHER" id="PTHR43767:SF1">
    <property type="entry name" value="NONRIBOSOMAL PEPTIDE SYNTHASE PES1 (EUROFUNG)-RELATED"/>
    <property type="match status" value="1"/>
</dbReference>
<dbReference type="InterPro" id="IPR000873">
    <property type="entry name" value="AMP-dep_synth/lig_dom"/>
</dbReference>